<feature type="domain" description="ABC transporter" evidence="9">
    <location>
        <begin position="7"/>
        <end position="236"/>
    </location>
</feature>
<dbReference type="SUPFAM" id="SSF52540">
    <property type="entry name" value="P-loop containing nucleoside triphosphate hydrolases"/>
    <property type="match status" value="1"/>
</dbReference>
<dbReference type="InterPro" id="IPR050095">
    <property type="entry name" value="ECF_ABC_transporter_ATP-bd"/>
</dbReference>
<evidence type="ECO:0000256" key="7">
    <source>
        <dbReference type="ARBA" id="ARBA00022967"/>
    </source>
</evidence>
<name>A0AA96RGI5_9BACL</name>
<comment type="similarity">
    <text evidence="2">Belongs to the ABC transporter superfamily.</text>
</comment>
<dbReference type="Gene3D" id="3.40.50.300">
    <property type="entry name" value="P-loop containing nucleotide triphosphate hydrolases"/>
    <property type="match status" value="1"/>
</dbReference>
<keyword evidence="3" id="KW-0813">Transport</keyword>
<evidence type="ECO:0000313" key="10">
    <source>
        <dbReference type="EMBL" id="WNQ12373.1"/>
    </source>
</evidence>
<dbReference type="SMART" id="SM00382">
    <property type="entry name" value="AAA"/>
    <property type="match status" value="1"/>
</dbReference>
<dbReference type="KEGG" id="paun:MJA45_04810"/>
<proteinExistence type="inferred from homology"/>
<dbReference type="GO" id="GO:0016887">
    <property type="term" value="F:ATP hydrolysis activity"/>
    <property type="evidence" value="ECO:0007669"/>
    <property type="project" value="InterPro"/>
</dbReference>
<dbReference type="GO" id="GO:0043190">
    <property type="term" value="C:ATP-binding cassette (ABC) transporter complex"/>
    <property type="evidence" value="ECO:0007669"/>
    <property type="project" value="TreeGrafter"/>
</dbReference>
<evidence type="ECO:0000256" key="8">
    <source>
        <dbReference type="ARBA" id="ARBA00023136"/>
    </source>
</evidence>
<dbReference type="GO" id="GO:0005524">
    <property type="term" value="F:ATP binding"/>
    <property type="evidence" value="ECO:0007669"/>
    <property type="project" value="UniProtKB-KW"/>
</dbReference>
<keyword evidence="7" id="KW-1278">Translocase</keyword>
<keyword evidence="5" id="KW-0547">Nucleotide-binding</keyword>
<comment type="subcellular location">
    <subcellularLocation>
        <location evidence="1">Cell membrane</location>
        <topology evidence="1">Peripheral membrane protein</topology>
    </subcellularLocation>
</comment>
<evidence type="ECO:0000256" key="5">
    <source>
        <dbReference type="ARBA" id="ARBA00022741"/>
    </source>
</evidence>
<evidence type="ECO:0000256" key="1">
    <source>
        <dbReference type="ARBA" id="ARBA00004202"/>
    </source>
</evidence>
<keyword evidence="8" id="KW-0472">Membrane</keyword>
<gene>
    <name evidence="10" type="ORF">MJA45_04810</name>
</gene>
<organism evidence="10 11">
    <name type="scientific">Paenibacillus aurantius</name>
    <dbReference type="NCBI Taxonomy" id="2918900"/>
    <lineage>
        <taxon>Bacteria</taxon>
        <taxon>Bacillati</taxon>
        <taxon>Bacillota</taxon>
        <taxon>Bacilli</taxon>
        <taxon>Bacillales</taxon>
        <taxon>Paenibacillaceae</taxon>
        <taxon>Paenibacillus</taxon>
    </lineage>
</organism>
<keyword evidence="4" id="KW-1003">Cell membrane</keyword>
<evidence type="ECO:0000256" key="4">
    <source>
        <dbReference type="ARBA" id="ARBA00022475"/>
    </source>
</evidence>
<dbReference type="GO" id="GO:0042626">
    <property type="term" value="F:ATPase-coupled transmembrane transporter activity"/>
    <property type="evidence" value="ECO:0007669"/>
    <property type="project" value="TreeGrafter"/>
</dbReference>
<dbReference type="EMBL" id="CP130318">
    <property type="protein sequence ID" value="WNQ12373.1"/>
    <property type="molecule type" value="Genomic_DNA"/>
</dbReference>
<dbReference type="CDD" id="cd03225">
    <property type="entry name" value="ABC_cobalt_CbiO_domain1"/>
    <property type="match status" value="1"/>
</dbReference>
<dbReference type="AlphaFoldDB" id="A0AA96RGI5"/>
<dbReference type="InterPro" id="IPR017871">
    <property type="entry name" value="ABC_transporter-like_CS"/>
</dbReference>
<evidence type="ECO:0000259" key="9">
    <source>
        <dbReference type="PROSITE" id="PS50893"/>
    </source>
</evidence>
<dbReference type="PANTHER" id="PTHR43553:SF24">
    <property type="entry name" value="ENERGY-COUPLING FACTOR TRANSPORTER ATP-BINDING PROTEIN ECFA1"/>
    <property type="match status" value="1"/>
</dbReference>
<evidence type="ECO:0000313" key="11">
    <source>
        <dbReference type="Proteomes" id="UP001305702"/>
    </source>
</evidence>
<keyword evidence="6 10" id="KW-0067">ATP-binding</keyword>
<sequence length="281" mass="30536">MEPEFELRGLSVEYEKADQAEGAGTETVLQSIDLQIRPGQWLGVAGPNGSGKSTLGLVLAGLSGYSSGIREPGWTEGRRIGMVMQNPESQIVGETVWEDVCFGLEWLELETAERKARAAAALERVGLTAKKEEKVERLSGGQKQLLAIAGSLAAGSPMIVFDEATAMLDPVSRERVWKAAKDLTQEGTAVVWITQWMEELAGSGAMLALEKGRVIYSGTPSGFFYGKEDEDAPSEKTPCEQLGFTAPYPVRLVQELMRQGFRLSSRPLTVEEAVRAVEAIR</sequence>
<dbReference type="InterPro" id="IPR003439">
    <property type="entry name" value="ABC_transporter-like_ATP-bd"/>
</dbReference>
<evidence type="ECO:0000256" key="6">
    <source>
        <dbReference type="ARBA" id="ARBA00022840"/>
    </source>
</evidence>
<dbReference type="Pfam" id="PF00005">
    <property type="entry name" value="ABC_tran"/>
    <property type="match status" value="1"/>
</dbReference>
<accession>A0AA96RGI5</accession>
<reference evidence="10 11" key="1">
    <citation type="submission" date="2022-02" db="EMBL/GenBank/DDBJ databases">
        <title>Paenibacillus sp. MBLB1776 Whole Genome Shotgun Sequencing.</title>
        <authorList>
            <person name="Hwang C.Y."/>
            <person name="Cho E.-S."/>
            <person name="Seo M.-J."/>
        </authorList>
    </citation>
    <scope>NUCLEOTIDE SEQUENCE [LARGE SCALE GENOMIC DNA]</scope>
    <source>
        <strain evidence="10 11">MBLB1776</strain>
    </source>
</reference>
<dbReference type="Proteomes" id="UP001305702">
    <property type="component" value="Chromosome"/>
</dbReference>
<protein>
    <submittedName>
        <fullName evidence="10">ATP-binding cassette domain-containing protein</fullName>
    </submittedName>
</protein>
<dbReference type="PANTHER" id="PTHR43553">
    <property type="entry name" value="HEAVY METAL TRANSPORTER"/>
    <property type="match status" value="1"/>
</dbReference>
<keyword evidence="11" id="KW-1185">Reference proteome</keyword>
<dbReference type="InterPro" id="IPR003593">
    <property type="entry name" value="AAA+_ATPase"/>
</dbReference>
<dbReference type="RefSeq" id="WP_315606150.1">
    <property type="nucleotide sequence ID" value="NZ_CP130318.1"/>
</dbReference>
<dbReference type="PROSITE" id="PS00211">
    <property type="entry name" value="ABC_TRANSPORTER_1"/>
    <property type="match status" value="1"/>
</dbReference>
<dbReference type="InterPro" id="IPR027417">
    <property type="entry name" value="P-loop_NTPase"/>
</dbReference>
<evidence type="ECO:0000256" key="2">
    <source>
        <dbReference type="ARBA" id="ARBA00005417"/>
    </source>
</evidence>
<evidence type="ECO:0000256" key="3">
    <source>
        <dbReference type="ARBA" id="ARBA00022448"/>
    </source>
</evidence>
<dbReference type="InterPro" id="IPR015856">
    <property type="entry name" value="ABC_transpr_CbiO/EcfA_su"/>
</dbReference>
<dbReference type="PROSITE" id="PS50893">
    <property type="entry name" value="ABC_TRANSPORTER_2"/>
    <property type="match status" value="1"/>
</dbReference>